<evidence type="ECO:0000313" key="3">
    <source>
        <dbReference type="EMBL" id="XDV68324.1"/>
    </source>
</evidence>
<reference evidence="3" key="1">
    <citation type="submission" date="2024-08" db="EMBL/GenBank/DDBJ databases">
        <authorList>
            <person name="Yu S.T."/>
        </authorList>
    </citation>
    <scope>NUCLEOTIDE SEQUENCE</scope>
    <source>
        <strain evidence="3">R33</strain>
    </source>
</reference>
<protein>
    <submittedName>
        <fullName evidence="3">CAP domain-containing protein</fullName>
    </submittedName>
</protein>
<feature type="domain" description="SCP" evidence="2">
    <location>
        <begin position="63"/>
        <end position="181"/>
    </location>
</feature>
<name>A0AB39YEL3_9ACTN</name>
<dbReference type="InterPro" id="IPR014044">
    <property type="entry name" value="CAP_dom"/>
</dbReference>
<evidence type="ECO:0000256" key="1">
    <source>
        <dbReference type="SAM" id="SignalP"/>
    </source>
</evidence>
<keyword evidence="1" id="KW-0732">Signal</keyword>
<dbReference type="RefSeq" id="WP_369779861.1">
    <property type="nucleotide sequence ID" value="NZ_CP165727.1"/>
</dbReference>
<feature type="chain" id="PRO_5044282852" evidence="1">
    <location>
        <begin position="25"/>
        <end position="209"/>
    </location>
</feature>
<dbReference type="InterPro" id="IPR035940">
    <property type="entry name" value="CAP_sf"/>
</dbReference>
<evidence type="ECO:0000259" key="2">
    <source>
        <dbReference type="Pfam" id="PF00188"/>
    </source>
</evidence>
<accession>A0AB39YEL3</accession>
<gene>
    <name evidence="3" type="ORF">AB5J51_38060</name>
</gene>
<dbReference type="Gene3D" id="3.40.33.10">
    <property type="entry name" value="CAP"/>
    <property type="match status" value="1"/>
</dbReference>
<sequence>MTSVAAAGVLIVPLVPMATAVAVAQPWPHCADASPDSYDKPPPADPGRFGYGVLPAIEGITCLINAERQRLGLRPLSQSAELRNAANKHVTAALAQKWWGAGKNPHQNPRVAGSAEQQIAARIKDAGYCANGRSWAGYEIAYNDWDGEGTPRAAVNWWLNISKGGHAEIIRDPSLTEFGIAPRGGSADPAGVGKSDAGTYVVNLGRCEK</sequence>
<dbReference type="CDD" id="cd05379">
    <property type="entry name" value="CAP_bacterial"/>
    <property type="match status" value="1"/>
</dbReference>
<feature type="signal peptide" evidence="1">
    <location>
        <begin position="1"/>
        <end position="24"/>
    </location>
</feature>
<dbReference type="SUPFAM" id="SSF55797">
    <property type="entry name" value="PR-1-like"/>
    <property type="match status" value="1"/>
</dbReference>
<dbReference type="EMBL" id="CP165727">
    <property type="protein sequence ID" value="XDV68324.1"/>
    <property type="molecule type" value="Genomic_DNA"/>
</dbReference>
<organism evidence="3">
    <name type="scientific">Streptomyces sp. R33</name>
    <dbReference type="NCBI Taxonomy" id="3238629"/>
    <lineage>
        <taxon>Bacteria</taxon>
        <taxon>Bacillati</taxon>
        <taxon>Actinomycetota</taxon>
        <taxon>Actinomycetes</taxon>
        <taxon>Kitasatosporales</taxon>
        <taxon>Streptomycetaceae</taxon>
        <taxon>Streptomyces</taxon>
    </lineage>
</organism>
<dbReference type="AlphaFoldDB" id="A0AB39YEL3"/>
<dbReference type="Pfam" id="PF00188">
    <property type="entry name" value="CAP"/>
    <property type="match status" value="1"/>
</dbReference>
<proteinExistence type="predicted"/>